<comment type="cofactor">
    <cofactor evidence="1">
        <name>pyridoxal 5'-phosphate</name>
        <dbReference type="ChEBI" id="CHEBI:597326"/>
    </cofactor>
</comment>
<reference evidence="8" key="1">
    <citation type="submission" date="2020-02" db="EMBL/GenBank/DDBJ databases">
        <title>Identification and distribution of gene clusters putatively required for synthesis of sphingolipid metabolism inhibitors in phylogenetically diverse species of the filamentous fungus Fusarium.</title>
        <authorList>
            <person name="Kim H.-S."/>
            <person name="Busman M."/>
            <person name="Brown D.W."/>
            <person name="Divon H."/>
            <person name="Uhlig S."/>
            <person name="Proctor R.H."/>
        </authorList>
    </citation>
    <scope>NUCLEOTIDE SEQUENCE [LARGE SCALE GENOMIC DNA]</scope>
    <source>
        <strain evidence="8">NRRL 39464</strain>
    </source>
</reference>
<feature type="domain" description="Aminotransferase class I/classII large" evidence="7">
    <location>
        <begin position="381"/>
        <end position="714"/>
    </location>
</feature>
<dbReference type="CDD" id="cd00609">
    <property type="entry name" value="AAT_like"/>
    <property type="match status" value="1"/>
</dbReference>
<keyword evidence="3" id="KW-0032">Aminotransferase</keyword>
<evidence type="ECO:0000256" key="2">
    <source>
        <dbReference type="ARBA" id="ARBA00007441"/>
    </source>
</evidence>
<dbReference type="PROSITE" id="PS00105">
    <property type="entry name" value="AA_TRANSFER_CLASS_1"/>
    <property type="match status" value="1"/>
</dbReference>
<evidence type="ECO:0000313" key="9">
    <source>
        <dbReference type="Proteomes" id="UP000558688"/>
    </source>
</evidence>
<dbReference type="EMBL" id="JAAFOW010000732">
    <property type="protein sequence ID" value="KAF5264469.1"/>
    <property type="molecule type" value="Genomic_DNA"/>
</dbReference>
<proteinExistence type="inferred from homology"/>
<keyword evidence="4" id="KW-0808">Transferase</keyword>
<feature type="compositionally biased region" description="Polar residues" evidence="6">
    <location>
        <begin position="229"/>
        <end position="242"/>
    </location>
</feature>
<name>A0A8H5EL46_FUSOX</name>
<dbReference type="InterPro" id="IPR050881">
    <property type="entry name" value="LL-DAP_aminotransferase"/>
</dbReference>
<evidence type="ECO:0000256" key="6">
    <source>
        <dbReference type="SAM" id="MobiDB-lite"/>
    </source>
</evidence>
<evidence type="ECO:0000256" key="5">
    <source>
        <dbReference type="ARBA" id="ARBA00022898"/>
    </source>
</evidence>
<dbReference type="GO" id="GO:0030170">
    <property type="term" value="F:pyridoxal phosphate binding"/>
    <property type="evidence" value="ECO:0007669"/>
    <property type="project" value="InterPro"/>
</dbReference>
<gene>
    <name evidence="8" type="ORF">FOXYS1_4755</name>
</gene>
<accession>A0A8H5EL46</accession>
<evidence type="ECO:0000313" key="8">
    <source>
        <dbReference type="EMBL" id="KAF5264469.1"/>
    </source>
</evidence>
<evidence type="ECO:0000256" key="3">
    <source>
        <dbReference type="ARBA" id="ARBA00022576"/>
    </source>
</evidence>
<comment type="similarity">
    <text evidence="2">Belongs to the class-I pyridoxal-phosphate-dependent aminotransferase family.</text>
</comment>
<organism evidence="8 9">
    <name type="scientific">Fusarium oxysporum</name>
    <name type="common">Fusarium vascular wilt</name>
    <dbReference type="NCBI Taxonomy" id="5507"/>
    <lineage>
        <taxon>Eukaryota</taxon>
        <taxon>Fungi</taxon>
        <taxon>Dikarya</taxon>
        <taxon>Ascomycota</taxon>
        <taxon>Pezizomycotina</taxon>
        <taxon>Sordariomycetes</taxon>
        <taxon>Hypocreomycetidae</taxon>
        <taxon>Hypocreales</taxon>
        <taxon>Nectriaceae</taxon>
        <taxon>Fusarium</taxon>
        <taxon>Fusarium oxysporum species complex</taxon>
    </lineage>
</organism>
<dbReference type="Gene3D" id="3.90.1150.10">
    <property type="entry name" value="Aspartate Aminotransferase, domain 1"/>
    <property type="match status" value="1"/>
</dbReference>
<dbReference type="InterPro" id="IPR015421">
    <property type="entry name" value="PyrdxlP-dep_Trfase_major"/>
</dbReference>
<dbReference type="InterPro" id="IPR015424">
    <property type="entry name" value="PyrdxlP-dep_Trfase"/>
</dbReference>
<dbReference type="Pfam" id="PF00155">
    <property type="entry name" value="Aminotran_1_2"/>
    <property type="match status" value="1"/>
</dbReference>
<keyword evidence="5" id="KW-0663">Pyridoxal phosphate</keyword>
<dbReference type="InterPro" id="IPR015422">
    <property type="entry name" value="PyrdxlP-dep_Trfase_small"/>
</dbReference>
<evidence type="ECO:0000259" key="7">
    <source>
        <dbReference type="Pfam" id="PF00155"/>
    </source>
</evidence>
<comment type="caution">
    <text evidence="8">The sequence shown here is derived from an EMBL/GenBank/DDBJ whole genome shotgun (WGS) entry which is preliminary data.</text>
</comment>
<dbReference type="Gene3D" id="3.40.640.10">
    <property type="entry name" value="Type I PLP-dependent aspartate aminotransferase-like (Major domain)"/>
    <property type="match status" value="1"/>
</dbReference>
<dbReference type="InterPro" id="IPR004838">
    <property type="entry name" value="NHTrfase_class1_PyrdxlP-BS"/>
</dbReference>
<dbReference type="AlphaFoldDB" id="A0A8H5EL46"/>
<dbReference type="PANTHER" id="PTHR42832">
    <property type="entry name" value="AMINO ACID AMINOTRANSFERASE"/>
    <property type="match status" value="1"/>
</dbReference>
<feature type="region of interest" description="Disordered" evidence="6">
    <location>
        <begin position="223"/>
        <end position="242"/>
    </location>
</feature>
<sequence>MEGELSFRRKRSHGSISSTLTWVRPPVIPAVRCNKLPDLKFPLEDFIWVMSVLKVIDLPRAEYRVQFGELGSFNDYISSHVYKRVYSFFQFWDLCPTPFLPPAPSQPISRHCPHYFTPGILFAPYSSKLFIIYCSTMSSASVLEYFLSLKRCELSEVNNDLDRRFLSQVQISEFKKDGVIVIDDVFSPLEIYNAVLAFRSIESLMKNETMSHADINLEAPGGGWKGQKESITSHPGHNESPTARQALIFRYEKIGSYERSEISSSGNSIASVTTSPQREPGDQLVLSNTHNGREEVGLKSYSNAGKGPQIISQRAQTEASPLRIFPVSDMLARGEKESIIEKTHLISARVFRQEASKKGINFLDMGTDYHYPFYDAYPLTQAALLALKKNNITVLHYPSSFGLQSLRQAFQVFMYSRFSVTLDCMDEIMINTGASQAFDALSRAFKGRYVILPQLALPTVGVIACGNGAELLRIEPDTNGGIMDLSVAQKMVDEMLPGGIRFLYLNSVNPTGSIATRDQLCRLVDFAKKNNIIVVHDMDSWYTQHQGSNRLYNILEIPGAMDCCVTVLSISKEFGLPGLRVGFIAGNSRVINTVRAHNSTFAVMIPEVCQLAAQAALENFCKGGKERNEIDNHIAQVLQATIKGWTSLGWPESKIYPPSAGFKYLVSVPPNIKGHGAFSSIELFDFFVTSRASVKLSTSRSFDPGNSGFVRIVLMQNPKEVFEVFRRLASIGVSYTMVLPDGLENEYESFLKENMKYDF</sequence>
<dbReference type="SUPFAM" id="SSF53383">
    <property type="entry name" value="PLP-dependent transferases"/>
    <property type="match status" value="1"/>
</dbReference>
<dbReference type="Proteomes" id="UP000558688">
    <property type="component" value="Unassembled WGS sequence"/>
</dbReference>
<dbReference type="PANTHER" id="PTHR42832:SF3">
    <property type="entry name" value="L-GLUTAMINE--4-(METHYLSULFANYL)-2-OXOBUTANOATE AMINOTRANSFERASE"/>
    <property type="match status" value="1"/>
</dbReference>
<evidence type="ECO:0000256" key="1">
    <source>
        <dbReference type="ARBA" id="ARBA00001933"/>
    </source>
</evidence>
<protein>
    <recommendedName>
        <fullName evidence="7">Aminotransferase class I/classII large domain-containing protein</fullName>
    </recommendedName>
</protein>
<dbReference type="InterPro" id="IPR004839">
    <property type="entry name" value="Aminotransferase_I/II_large"/>
</dbReference>
<dbReference type="GO" id="GO:0008483">
    <property type="term" value="F:transaminase activity"/>
    <property type="evidence" value="ECO:0007669"/>
    <property type="project" value="UniProtKB-KW"/>
</dbReference>
<evidence type="ECO:0000256" key="4">
    <source>
        <dbReference type="ARBA" id="ARBA00022679"/>
    </source>
</evidence>